<organism evidence="3 4">
    <name type="scientific">Geodermatophilus dictyosporus</name>
    <dbReference type="NCBI Taxonomy" id="1523247"/>
    <lineage>
        <taxon>Bacteria</taxon>
        <taxon>Bacillati</taxon>
        <taxon>Actinomycetota</taxon>
        <taxon>Actinomycetes</taxon>
        <taxon>Geodermatophilales</taxon>
        <taxon>Geodermatophilaceae</taxon>
        <taxon>Geodermatophilus</taxon>
    </lineage>
</organism>
<dbReference type="NCBIfam" id="TIGR00254">
    <property type="entry name" value="GGDEF"/>
    <property type="match status" value="1"/>
</dbReference>
<dbReference type="PROSITE" id="PS50887">
    <property type="entry name" value="GGDEF"/>
    <property type="match status" value="1"/>
</dbReference>
<dbReference type="PANTHER" id="PTHR45138">
    <property type="entry name" value="REGULATORY COMPONENTS OF SENSORY TRANSDUCTION SYSTEM"/>
    <property type="match status" value="1"/>
</dbReference>
<evidence type="ECO:0000256" key="1">
    <source>
        <dbReference type="SAM" id="Phobius"/>
    </source>
</evidence>
<dbReference type="InterPro" id="IPR050469">
    <property type="entry name" value="Diguanylate_Cyclase"/>
</dbReference>
<dbReference type="InterPro" id="IPR029787">
    <property type="entry name" value="Nucleotide_cyclase"/>
</dbReference>
<evidence type="ECO:0000259" key="2">
    <source>
        <dbReference type="PROSITE" id="PS50887"/>
    </source>
</evidence>
<dbReference type="AlphaFoldDB" id="A0A1I5PBR9"/>
<dbReference type="CDD" id="cd01949">
    <property type="entry name" value="GGDEF"/>
    <property type="match status" value="1"/>
</dbReference>
<proteinExistence type="predicted"/>
<dbReference type="EMBL" id="FOWQ01000004">
    <property type="protein sequence ID" value="SFP30961.1"/>
    <property type="molecule type" value="Genomic_DNA"/>
</dbReference>
<dbReference type="Proteomes" id="UP000198857">
    <property type="component" value="Unassembled WGS sequence"/>
</dbReference>
<feature type="transmembrane region" description="Helical" evidence="1">
    <location>
        <begin position="166"/>
        <end position="190"/>
    </location>
</feature>
<dbReference type="STRING" id="1523247.SAMN05660464_2715"/>
<dbReference type="InterPro" id="IPR043128">
    <property type="entry name" value="Rev_trsase/Diguanyl_cyclase"/>
</dbReference>
<dbReference type="GO" id="GO:0052621">
    <property type="term" value="F:diguanylate cyclase activity"/>
    <property type="evidence" value="ECO:0007669"/>
    <property type="project" value="TreeGrafter"/>
</dbReference>
<dbReference type="SMART" id="SM00267">
    <property type="entry name" value="GGDEF"/>
    <property type="match status" value="1"/>
</dbReference>
<accession>A0A1I5PBR9</accession>
<name>A0A1I5PBR9_9ACTN</name>
<keyword evidence="1" id="KW-0812">Transmembrane</keyword>
<dbReference type="OrthoDB" id="23692at2"/>
<dbReference type="FunFam" id="3.30.70.270:FF:000001">
    <property type="entry name" value="Diguanylate cyclase domain protein"/>
    <property type="match status" value="1"/>
</dbReference>
<protein>
    <submittedName>
        <fullName evidence="3">Diguanylate cyclase (GGDEF) domain-containing protein</fullName>
    </submittedName>
</protein>
<gene>
    <name evidence="3" type="ORF">SAMN05660464_2715</name>
</gene>
<feature type="transmembrane region" description="Helical" evidence="1">
    <location>
        <begin position="96"/>
        <end position="114"/>
    </location>
</feature>
<evidence type="ECO:0000313" key="4">
    <source>
        <dbReference type="Proteomes" id="UP000198857"/>
    </source>
</evidence>
<dbReference type="GO" id="GO:0043709">
    <property type="term" value="P:cell adhesion involved in single-species biofilm formation"/>
    <property type="evidence" value="ECO:0007669"/>
    <property type="project" value="TreeGrafter"/>
</dbReference>
<keyword evidence="1" id="KW-0472">Membrane</keyword>
<dbReference type="GO" id="GO:0005886">
    <property type="term" value="C:plasma membrane"/>
    <property type="evidence" value="ECO:0007669"/>
    <property type="project" value="TreeGrafter"/>
</dbReference>
<feature type="domain" description="GGDEF" evidence="2">
    <location>
        <begin position="235"/>
        <end position="362"/>
    </location>
</feature>
<keyword evidence="4" id="KW-1185">Reference proteome</keyword>
<feature type="transmembrane region" description="Helical" evidence="1">
    <location>
        <begin position="66"/>
        <end position="84"/>
    </location>
</feature>
<dbReference type="PANTHER" id="PTHR45138:SF9">
    <property type="entry name" value="DIGUANYLATE CYCLASE DGCM-RELATED"/>
    <property type="match status" value="1"/>
</dbReference>
<evidence type="ECO:0000313" key="3">
    <source>
        <dbReference type="EMBL" id="SFP30961.1"/>
    </source>
</evidence>
<feature type="transmembrane region" description="Helical" evidence="1">
    <location>
        <begin position="40"/>
        <end position="60"/>
    </location>
</feature>
<reference evidence="4" key="1">
    <citation type="submission" date="2016-10" db="EMBL/GenBank/DDBJ databases">
        <authorList>
            <person name="Varghese N."/>
            <person name="Submissions S."/>
        </authorList>
    </citation>
    <scope>NUCLEOTIDE SEQUENCE [LARGE SCALE GENOMIC DNA]</scope>
    <source>
        <strain evidence="4">DSM 44208</strain>
    </source>
</reference>
<sequence>MPRRRLLPRVPAWLATGLLRPLAEDEERAQYWVRHVRTGVLLTQLCGWTTLVHLLVAPTSARVDRALLLLAGGVVLASPLLLVLPLRQMMRDLRGCLLFYGWSLATTAVVALGARLDGGAESPLWAMLFVTLAFMAVAYPPVGVALTGAVMAAAHLFVVADEIDSHVVFTASVMAIFTLCCTFTSANHWAAQDRQVLLLRTQEALATTDPLTGVPNRRAFLERLEQAVARAGRGERAVVCIVDLDGFKAVNDLEGHAAGDAVLRAVAVALTAAVRETDTVARLGGDEFAVLADALLPVDDATLADRLRAAVATVGAGHGVTASVGRALVASEDDVAGVLHRADAAMYRAKAAGGDRVHELAG</sequence>
<dbReference type="InterPro" id="IPR000160">
    <property type="entry name" value="GGDEF_dom"/>
</dbReference>
<dbReference type="GO" id="GO:1902201">
    <property type="term" value="P:negative regulation of bacterial-type flagellum-dependent cell motility"/>
    <property type="evidence" value="ECO:0007669"/>
    <property type="project" value="TreeGrafter"/>
</dbReference>
<dbReference type="Pfam" id="PF00990">
    <property type="entry name" value="GGDEF"/>
    <property type="match status" value="1"/>
</dbReference>
<feature type="transmembrane region" description="Helical" evidence="1">
    <location>
        <begin position="126"/>
        <end position="159"/>
    </location>
</feature>
<dbReference type="Gene3D" id="3.30.70.270">
    <property type="match status" value="1"/>
</dbReference>
<keyword evidence="1" id="KW-1133">Transmembrane helix</keyword>
<dbReference type="SUPFAM" id="SSF55073">
    <property type="entry name" value="Nucleotide cyclase"/>
    <property type="match status" value="1"/>
</dbReference>